<evidence type="ECO:0000313" key="13">
    <source>
        <dbReference type="EMBL" id="QFU84431.1"/>
    </source>
</evidence>
<keyword evidence="13" id="KW-0614">Plasmid</keyword>
<keyword evidence="7" id="KW-0479">Metal-binding</keyword>
<gene>
    <name evidence="13" type="ORF">GCU68_18010</name>
</gene>
<keyword evidence="8" id="KW-0378">Hydrolase</keyword>
<comment type="catalytic activity">
    <reaction evidence="11">
        <text>N-succinyl-(2S,6S)-2,6-diaminopimelate + H2O = (2S,6S)-2,6-diaminopimelate + succinate</text>
        <dbReference type="Rhea" id="RHEA:22608"/>
        <dbReference type="ChEBI" id="CHEBI:15377"/>
        <dbReference type="ChEBI" id="CHEBI:30031"/>
        <dbReference type="ChEBI" id="CHEBI:57609"/>
        <dbReference type="ChEBI" id="CHEBI:58087"/>
        <dbReference type="EC" id="3.5.1.18"/>
    </reaction>
</comment>
<dbReference type="SUPFAM" id="SSF55031">
    <property type="entry name" value="Bacterial exopeptidase dimerisation domain"/>
    <property type="match status" value="1"/>
</dbReference>
<dbReference type="Gene3D" id="3.30.70.360">
    <property type="match status" value="1"/>
</dbReference>
<keyword evidence="14" id="KW-1185">Reference proteome</keyword>
<evidence type="ECO:0000256" key="11">
    <source>
        <dbReference type="ARBA" id="ARBA00051301"/>
    </source>
</evidence>
<dbReference type="Pfam" id="PF01546">
    <property type="entry name" value="Peptidase_M20"/>
    <property type="match status" value="1"/>
</dbReference>
<comment type="cofactor">
    <cofactor evidence="2">
        <name>Zn(2+)</name>
        <dbReference type="ChEBI" id="CHEBI:29105"/>
    </cofactor>
</comment>
<dbReference type="OrthoDB" id="24854at2157"/>
<evidence type="ECO:0000256" key="2">
    <source>
        <dbReference type="ARBA" id="ARBA00001947"/>
    </source>
</evidence>
<evidence type="ECO:0000256" key="5">
    <source>
        <dbReference type="ARBA" id="ARBA00011921"/>
    </source>
</evidence>
<reference evidence="13 14" key="1">
    <citation type="journal article" date="2007" name="Int. J. Syst. Evol. Microbiol.">
        <title>Natronorubrum sulfidifaciens sp. nov., an extremely haloalkaliphilic archaeon isolated from Aiding salt lake in Xin-Jiang, China.</title>
        <authorList>
            <person name="Cui H.L."/>
            <person name="Tohty D."/>
            <person name="Liu H.C."/>
            <person name="Liu S.J."/>
            <person name="Oren A."/>
            <person name="Zhou P.J."/>
        </authorList>
    </citation>
    <scope>NUCLEOTIDE SEQUENCE [LARGE SCALE GENOMIC DNA]</scope>
    <source>
        <strain evidence="13 14">7-3</strain>
        <plasmid evidence="13">unnamed1</plasmid>
    </source>
</reference>
<dbReference type="RefSeq" id="WP_152943952.1">
    <property type="nucleotide sequence ID" value="NZ_CP045489.1"/>
</dbReference>
<evidence type="ECO:0000313" key="14">
    <source>
        <dbReference type="Proteomes" id="UP000326170"/>
    </source>
</evidence>
<dbReference type="InterPro" id="IPR002933">
    <property type="entry name" value="Peptidase_M20"/>
</dbReference>
<dbReference type="PANTHER" id="PTHR43808:SF25">
    <property type="entry name" value="PEPTIDASE M20 DIMERISATION DOMAIN-CONTAINING PROTEIN"/>
    <property type="match status" value="1"/>
</dbReference>
<sequence length="435" mass="47643">MKPYDIETAASERVEAAVDEIRDDVVDFAADLVRVRSVLNEEQPAQERVRDQLEALDLEVEEIRVDEVPGIEDHDEYVERDLSSEDRPNLLATREGAGNGPSLLFNGHVDVVPEGDREAWSFDPFAGTVEDRRLLGRGASDMKGGVAAMIFALEALDRAGIELLGDLSLNTVIEEEYGGSGGTLASVLGGVDADAVVIPEPTGFDTWIANDGVSYFRVSVEGKSAHAAETDAGVNAISKLLPIYHALEDLHGERKTTVHDELFEEWHEHTVSLNLGTIQGGDWVSSVPDEAHLEARISHAPEETREDLRETVERTVERAAEGDPWLEEYPPEIEWFGWRGRSAKIDPDEPIVRTVEDVASEALGRESHAKGFPGGIDSRFFVNENGTPAVCFGPGAYNIHGTDEYLPVAELEELTLALALTAMSWCGYRVTPDES</sequence>
<dbReference type="Pfam" id="PF07687">
    <property type="entry name" value="M20_dimer"/>
    <property type="match status" value="1"/>
</dbReference>
<evidence type="ECO:0000256" key="3">
    <source>
        <dbReference type="ARBA" id="ARBA00005130"/>
    </source>
</evidence>
<comment type="similarity">
    <text evidence="4">Belongs to the peptidase M20A family.</text>
</comment>
<keyword evidence="10" id="KW-0170">Cobalt</keyword>
<evidence type="ECO:0000256" key="6">
    <source>
        <dbReference type="ARBA" id="ARBA00016853"/>
    </source>
</evidence>
<dbReference type="PROSITE" id="PS00758">
    <property type="entry name" value="ARGE_DAPE_CPG2_1"/>
    <property type="match status" value="1"/>
</dbReference>
<evidence type="ECO:0000256" key="9">
    <source>
        <dbReference type="ARBA" id="ARBA00022833"/>
    </source>
</evidence>
<evidence type="ECO:0000256" key="1">
    <source>
        <dbReference type="ARBA" id="ARBA00001941"/>
    </source>
</evidence>
<dbReference type="InterPro" id="IPR011650">
    <property type="entry name" value="Peptidase_M20_dimer"/>
</dbReference>
<dbReference type="EC" id="3.5.1.18" evidence="5"/>
<evidence type="ECO:0000259" key="12">
    <source>
        <dbReference type="Pfam" id="PF07687"/>
    </source>
</evidence>
<dbReference type="SUPFAM" id="SSF53187">
    <property type="entry name" value="Zn-dependent exopeptidases"/>
    <property type="match status" value="1"/>
</dbReference>
<dbReference type="AlphaFoldDB" id="A0A5P9P8E4"/>
<dbReference type="InterPro" id="IPR036264">
    <property type="entry name" value="Bact_exopeptidase_dim_dom"/>
</dbReference>
<dbReference type="EMBL" id="CP045489">
    <property type="protein sequence ID" value="QFU84431.1"/>
    <property type="molecule type" value="Genomic_DNA"/>
</dbReference>
<dbReference type="NCBIfam" id="TIGR01910">
    <property type="entry name" value="DapE-ArgE"/>
    <property type="match status" value="1"/>
</dbReference>
<comment type="cofactor">
    <cofactor evidence="1">
        <name>Co(2+)</name>
        <dbReference type="ChEBI" id="CHEBI:48828"/>
    </cofactor>
</comment>
<accession>A0A5P9P8E4</accession>
<dbReference type="InterPro" id="IPR001261">
    <property type="entry name" value="ArgE/DapE_CS"/>
</dbReference>
<feature type="domain" description="Peptidase M20 dimerisation" evidence="12">
    <location>
        <begin position="209"/>
        <end position="322"/>
    </location>
</feature>
<geneLocation type="plasmid" evidence="13 14">
    <name>unnamed1</name>
</geneLocation>
<evidence type="ECO:0000256" key="10">
    <source>
        <dbReference type="ARBA" id="ARBA00023285"/>
    </source>
</evidence>
<dbReference type="GO" id="GO:0009089">
    <property type="term" value="P:lysine biosynthetic process via diaminopimelate"/>
    <property type="evidence" value="ECO:0007669"/>
    <property type="project" value="UniProtKB-UniPathway"/>
</dbReference>
<keyword evidence="9" id="KW-0862">Zinc</keyword>
<evidence type="ECO:0000256" key="8">
    <source>
        <dbReference type="ARBA" id="ARBA00022801"/>
    </source>
</evidence>
<evidence type="ECO:0000256" key="4">
    <source>
        <dbReference type="ARBA" id="ARBA00006247"/>
    </source>
</evidence>
<name>A0A5P9P8E4_9EURY</name>
<dbReference type="InterPro" id="IPR050072">
    <property type="entry name" value="Peptidase_M20A"/>
</dbReference>
<organism evidence="13 14">
    <name type="scientific">Natronorubrum aibiense</name>
    <dbReference type="NCBI Taxonomy" id="348826"/>
    <lineage>
        <taxon>Archaea</taxon>
        <taxon>Methanobacteriati</taxon>
        <taxon>Methanobacteriota</taxon>
        <taxon>Stenosarchaea group</taxon>
        <taxon>Halobacteria</taxon>
        <taxon>Halobacteriales</taxon>
        <taxon>Natrialbaceae</taxon>
        <taxon>Natronorubrum</taxon>
    </lineage>
</organism>
<evidence type="ECO:0000256" key="7">
    <source>
        <dbReference type="ARBA" id="ARBA00022723"/>
    </source>
</evidence>
<dbReference type="UniPathway" id="UPA00034">
    <property type="reaction ID" value="UER00021"/>
</dbReference>
<dbReference type="Gene3D" id="3.40.630.10">
    <property type="entry name" value="Zn peptidases"/>
    <property type="match status" value="1"/>
</dbReference>
<dbReference type="KEGG" id="nas:GCU68_18010"/>
<dbReference type="PANTHER" id="PTHR43808">
    <property type="entry name" value="ACETYLORNITHINE DEACETYLASE"/>
    <property type="match status" value="1"/>
</dbReference>
<comment type="pathway">
    <text evidence="3">Amino-acid biosynthesis; L-lysine biosynthesis via DAP pathway; LL-2,6-diaminopimelate from (S)-tetrahydrodipicolinate (succinylase route): step 3/3.</text>
</comment>
<dbReference type="GO" id="GO:0046872">
    <property type="term" value="F:metal ion binding"/>
    <property type="evidence" value="ECO:0007669"/>
    <property type="project" value="UniProtKB-KW"/>
</dbReference>
<dbReference type="Proteomes" id="UP000326170">
    <property type="component" value="Plasmid unnamed1"/>
</dbReference>
<dbReference type="InterPro" id="IPR010182">
    <property type="entry name" value="ArgE/DapE"/>
</dbReference>
<proteinExistence type="inferred from homology"/>
<dbReference type="GO" id="GO:0009014">
    <property type="term" value="F:succinyl-diaminopimelate desuccinylase activity"/>
    <property type="evidence" value="ECO:0007669"/>
    <property type="project" value="UniProtKB-EC"/>
</dbReference>
<protein>
    <recommendedName>
        <fullName evidence="6">Probable succinyl-diaminopimelate desuccinylase</fullName>
        <ecNumber evidence="5">3.5.1.18</ecNumber>
    </recommendedName>
</protein>
<dbReference type="GeneID" id="42302965"/>